<dbReference type="GO" id="GO:0008270">
    <property type="term" value="F:zinc ion binding"/>
    <property type="evidence" value="ECO:0007669"/>
    <property type="project" value="InterPro"/>
</dbReference>
<dbReference type="InterPro" id="IPR001138">
    <property type="entry name" value="Zn2Cys6_DnaBD"/>
</dbReference>
<reference evidence="4 5" key="1">
    <citation type="submission" date="2014-02" db="EMBL/GenBank/DDBJ databases">
        <title>The genome sequence of Colletotrichum simmondsii CBS122122.</title>
        <authorList>
            <person name="Baroncelli R."/>
            <person name="Thon M.R."/>
        </authorList>
    </citation>
    <scope>NUCLEOTIDE SEQUENCE [LARGE SCALE GENOMIC DNA]</scope>
    <source>
        <strain evidence="4 5">CBS122122</strain>
    </source>
</reference>
<dbReference type="PROSITE" id="PS00463">
    <property type="entry name" value="ZN2_CY6_FUNGAL_1"/>
    <property type="match status" value="1"/>
</dbReference>
<sequence>MPQDSVKAYIAASASMPFATHPNQKRSACERCRRQKLRCSRQDDENETRCTRCAERGLDCVAGHQRRIGRPSRRMTLDHAMPRRLPEVSVPSTNTDLEQPPADSVTHDSLPGVSPLDPSTSTAALGHGTTTETTISLDYHLDDFPWDMSLDPQLDSSISVQMAEEEMRRITSRPQIADPATQNEAFVKISKINVDLHSYLSSIEINRPHLDFCSFTHPSSILSVGGHTMPELVLVAFQDFVGILTGLNKMASIHRSVSPTTSTLPARPSLAQDELCSESGSLNPLLLVRGRASSPVAPRAAVSVTNVLSQPLILIITSCYVQIITAFEEIFVQIHKRLEAIAWDPIQPIEGIKFGAFPIEDAHLQGVIFSQIVQSLLEKADRFLDVKQSIVSPSGTVMSSGFLSPSQSDLLHGQLESKDQASVPRSVGLRIAIQRLRSTLEAAA</sequence>
<dbReference type="OrthoDB" id="3434319at2759"/>
<proteinExistence type="predicted"/>
<dbReference type="GO" id="GO:0000981">
    <property type="term" value="F:DNA-binding transcription factor activity, RNA polymerase II-specific"/>
    <property type="evidence" value="ECO:0007669"/>
    <property type="project" value="InterPro"/>
</dbReference>
<dbReference type="InterPro" id="IPR050797">
    <property type="entry name" value="Carb_Metab_Trans_Reg"/>
</dbReference>
<keyword evidence="1" id="KW-0539">Nucleus</keyword>
<evidence type="ECO:0000259" key="3">
    <source>
        <dbReference type="PROSITE" id="PS50048"/>
    </source>
</evidence>
<comment type="caution">
    <text evidence="4">The sequence shown here is derived from an EMBL/GenBank/DDBJ whole genome shotgun (WGS) entry which is preliminary data.</text>
</comment>
<feature type="compositionally biased region" description="Polar residues" evidence="2">
    <location>
        <begin position="117"/>
        <end position="129"/>
    </location>
</feature>
<dbReference type="EMBL" id="JFBX01000347">
    <property type="protein sequence ID" value="KXH41156.1"/>
    <property type="molecule type" value="Genomic_DNA"/>
</dbReference>
<dbReference type="SMART" id="SM00066">
    <property type="entry name" value="GAL4"/>
    <property type="match status" value="1"/>
</dbReference>
<dbReference type="GO" id="GO:0001080">
    <property type="term" value="P:nitrogen catabolite activation of transcription from RNA polymerase II promoter"/>
    <property type="evidence" value="ECO:0007669"/>
    <property type="project" value="TreeGrafter"/>
</dbReference>
<dbReference type="Proteomes" id="UP000070328">
    <property type="component" value="Unassembled WGS sequence"/>
</dbReference>
<name>A0A135SZ44_9PEZI</name>
<dbReference type="PROSITE" id="PS50048">
    <property type="entry name" value="ZN2_CY6_FUNGAL_2"/>
    <property type="match status" value="1"/>
</dbReference>
<dbReference type="PANTHER" id="PTHR31668">
    <property type="entry name" value="GLUCOSE TRANSPORT TRANSCRIPTION REGULATOR RGT1-RELATED-RELATED"/>
    <property type="match status" value="1"/>
</dbReference>
<dbReference type="SUPFAM" id="SSF57701">
    <property type="entry name" value="Zn2/Cys6 DNA-binding domain"/>
    <property type="match status" value="1"/>
</dbReference>
<gene>
    <name evidence="4" type="ORF">CSIM01_03362</name>
</gene>
<organism evidence="4 5">
    <name type="scientific">Colletotrichum simmondsii</name>
    <dbReference type="NCBI Taxonomy" id="703756"/>
    <lineage>
        <taxon>Eukaryota</taxon>
        <taxon>Fungi</taxon>
        <taxon>Dikarya</taxon>
        <taxon>Ascomycota</taxon>
        <taxon>Pezizomycotina</taxon>
        <taxon>Sordariomycetes</taxon>
        <taxon>Hypocreomycetidae</taxon>
        <taxon>Glomerellales</taxon>
        <taxon>Glomerellaceae</taxon>
        <taxon>Colletotrichum</taxon>
        <taxon>Colletotrichum acutatum species complex</taxon>
    </lineage>
</organism>
<dbReference type="AlphaFoldDB" id="A0A135SZ44"/>
<evidence type="ECO:0000256" key="1">
    <source>
        <dbReference type="ARBA" id="ARBA00023242"/>
    </source>
</evidence>
<keyword evidence="5" id="KW-1185">Reference proteome</keyword>
<dbReference type="PANTHER" id="PTHR31668:SF4">
    <property type="entry name" value="TRANSCRIPTIONAL ACTIVATOR PROTEIN DAL81"/>
    <property type="match status" value="1"/>
</dbReference>
<dbReference type="InterPro" id="IPR036864">
    <property type="entry name" value="Zn2-C6_fun-type_DNA-bd_sf"/>
</dbReference>
<feature type="domain" description="Zn(2)-C6 fungal-type" evidence="3">
    <location>
        <begin position="28"/>
        <end position="62"/>
    </location>
</feature>
<dbReference type="GO" id="GO:0005634">
    <property type="term" value="C:nucleus"/>
    <property type="evidence" value="ECO:0007669"/>
    <property type="project" value="TreeGrafter"/>
</dbReference>
<evidence type="ECO:0000313" key="5">
    <source>
        <dbReference type="Proteomes" id="UP000070328"/>
    </source>
</evidence>
<dbReference type="CDD" id="cd00067">
    <property type="entry name" value="GAL4"/>
    <property type="match status" value="1"/>
</dbReference>
<evidence type="ECO:0000256" key="2">
    <source>
        <dbReference type="SAM" id="MobiDB-lite"/>
    </source>
</evidence>
<protein>
    <recommendedName>
        <fullName evidence="3">Zn(2)-C6 fungal-type domain-containing protein</fullName>
    </recommendedName>
</protein>
<feature type="region of interest" description="Disordered" evidence="2">
    <location>
        <begin position="71"/>
        <end position="129"/>
    </location>
</feature>
<dbReference type="Gene3D" id="4.10.240.10">
    <property type="entry name" value="Zn(2)-C6 fungal-type DNA-binding domain"/>
    <property type="match status" value="1"/>
</dbReference>
<evidence type="ECO:0000313" key="4">
    <source>
        <dbReference type="EMBL" id="KXH41156.1"/>
    </source>
</evidence>
<accession>A0A135SZ44</accession>
<feature type="compositionally biased region" description="Basic and acidic residues" evidence="2">
    <location>
        <begin position="75"/>
        <end position="86"/>
    </location>
</feature>
<dbReference type="Pfam" id="PF00172">
    <property type="entry name" value="Zn_clus"/>
    <property type="match status" value="1"/>
</dbReference>